<feature type="region of interest" description="Disordered" evidence="1">
    <location>
        <begin position="77"/>
        <end position="97"/>
    </location>
</feature>
<dbReference type="EnsemblMetazoa" id="G3411.3">
    <property type="protein sequence ID" value="G3411.3:cds"/>
    <property type="gene ID" value="G3411"/>
</dbReference>
<reference evidence="2" key="1">
    <citation type="submission" date="2022-08" db="UniProtKB">
        <authorList>
            <consortium name="EnsemblMetazoa"/>
        </authorList>
    </citation>
    <scope>IDENTIFICATION</scope>
    <source>
        <strain evidence="2">05x7-T-G4-1.051#20</strain>
    </source>
</reference>
<keyword evidence="3" id="KW-1185">Reference proteome</keyword>
<sequence>MVVATLAKNISPSGYPSLHHRPPFPGTGPSPGVPGSSGTYIQYLYYLYRTQGPNSSSFLQYYQYLIRTDLDSGYGSSLPGYDSGYDSSPSYKKSGPY</sequence>
<proteinExistence type="predicted"/>
<evidence type="ECO:0000313" key="2">
    <source>
        <dbReference type="EnsemblMetazoa" id="G3411.3:cds"/>
    </source>
</evidence>
<feature type="compositionally biased region" description="Pro residues" evidence="1">
    <location>
        <begin position="23"/>
        <end position="32"/>
    </location>
</feature>
<organism evidence="2 3">
    <name type="scientific">Magallana gigas</name>
    <name type="common">Pacific oyster</name>
    <name type="synonym">Crassostrea gigas</name>
    <dbReference type="NCBI Taxonomy" id="29159"/>
    <lineage>
        <taxon>Eukaryota</taxon>
        <taxon>Metazoa</taxon>
        <taxon>Spiralia</taxon>
        <taxon>Lophotrochozoa</taxon>
        <taxon>Mollusca</taxon>
        <taxon>Bivalvia</taxon>
        <taxon>Autobranchia</taxon>
        <taxon>Pteriomorphia</taxon>
        <taxon>Ostreida</taxon>
        <taxon>Ostreoidea</taxon>
        <taxon>Ostreidae</taxon>
        <taxon>Magallana</taxon>
    </lineage>
</organism>
<dbReference type="AlphaFoldDB" id="A0A8W8MLB6"/>
<name>A0A8W8MLB6_MAGGI</name>
<feature type="region of interest" description="Disordered" evidence="1">
    <location>
        <begin position="11"/>
        <end position="33"/>
    </location>
</feature>
<feature type="compositionally biased region" description="Low complexity" evidence="1">
    <location>
        <begin position="79"/>
        <end position="97"/>
    </location>
</feature>
<evidence type="ECO:0000256" key="1">
    <source>
        <dbReference type="SAM" id="MobiDB-lite"/>
    </source>
</evidence>
<accession>A0A8W8MLB6</accession>
<evidence type="ECO:0000313" key="3">
    <source>
        <dbReference type="Proteomes" id="UP000005408"/>
    </source>
</evidence>
<protein>
    <submittedName>
        <fullName evidence="2">Uncharacterized protein</fullName>
    </submittedName>
</protein>
<dbReference type="Proteomes" id="UP000005408">
    <property type="component" value="Unassembled WGS sequence"/>
</dbReference>